<evidence type="ECO:0000313" key="4">
    <source>
        <dbReference type="EMBL" id="PWW33330.1"/>
    </source>
</evidence>
<keyword evidence="1" id="KW-0805">Transcription regulation</keyword>
<dbReference type="PROSITE" id="PS01124">
    <property type="entry name" value="HTH_ARAC_FAMILY_2"/>
    <property type="match status" value="1"/>
</dbReference>
<evidence type="ECO:0000256" key="2">
    <source>
        <dbReference type="ARBA" id="ARBA00023163"/>
    </source>
</evidence>
<dbReference type="EMBL" id="QGTZ01000019">
    <property type="protein sequence ID" value="PWW33330.1"/>
    <property type="molecule type" value="Genomic_DNA"/>
</dbReference>
<reference evidence="4 5" key="1">
    <citation type="submission" date="2018-05" db="EMBL/GenBank/DDBJ databases">
        <title>Freshwater and sediment microbial communities from various areas in North America, analyzing microbe dynamics in response to fracking.</title>
        <authorList>
            <person name="Lamendella R."/>
        </authorList>
    </citation>
    <scope>NUCLEOTIDE SEQUENCE [LARGE SCALE GENOMIC DNA]</scope>
    <source>
        <strain evidence="4 5">DB-3</strain>
    </source>
</reference>
<comment type="caution">
    <text evidence="4">The sequence shown here is derived from an EMBL/GenBank/DDBJ whole genome shotgun (WGS) entry which is preliminary data.</text>
</comment>
<dbReference type="InterPro" id="IPR009057">
    <property type="entry name" value="Homeodomain-like_sf"/>
</dbReference>
<evidence type="ECO:0000313" key="5">
    <source>
        <dbReference type="Proteomes" id="UP000247078"/>
    </source>
</evidence>
<dbReference type="Proteomes" id="UP000247078">
    <property type="component" value="Unassembled WGS sequence"/>
</dbReference>
<dbReference type="Gene3D" id="1.10.10.60">
    <property type="entry name" value="Homeodomain-like"/>
    <property type="match status" value="1"/>
</dbReference>
<feature type="domain" description="HTH araC/xylS-type" evidence="3">
    <location>
        <begin position="30"/>
        <end position="76"/>
    </location>
</feature>
<dbReference type="SUPFAM" id="SSF46689">
    <property type="entry name" value="Homeodomain-like"/>
    <property type="match status" value="1"/>
</dbReference>
<protein>
    <recommendedName>
        <fullName evidence="3">HTH araC/xylS-type domain-containing protein</fullName>
    </recommendedName>
</protein>
<dbReference type="AlphaFoldDB" id="A0A855Y1H3"/>
<evidence type="ECO:0000256" key="1">
    <source>
        <dbReference type="ARBA" id="ARBA00023015"/>
    </source>
</evidence>
<dbReference type="GO" id="GO:0003700">
    <property type="term" value="F:DNA-binding transcription factor activity"/>
    <property type="evidence" value="ECO:0007669"/>
    <property type="project" value="InterPro"/>
</dbReference>
<evidence type="ECO:0000259" key="3">
    <source>
        <dbReference type="PROSITE" id="PS01124"/>
    </source>
</evidence>
<organism evidence="4 5">
    <name type="scientific">Paenibacillus pabuli</name>
    <dbReference type="NCBI Taxonomy" id="1472"/>
    <lineage>
        <taxon>Bacteria</taxon>
        <taxon>Bacillati</taxon>
        <taxon>Bacillota</taxon>
        <taxon>Bacilli</taxon>
        <taxon>Bacillales</taxon>
        <taxon>Paenibacillaceae</taxon>
        <taxon>Paenibacillus</taxon>
    </lineage>
</organism>
<name>A0A855Y1H3_9BACL</name>
<dbReference type="InterPro" id="IPR018060">
    <property type="entry name" value="HTH_AraC"/>
</dbReference>
<dbReference type="GO" id="GO:0043565">
    <property type="term" value="F:sequence-specific DNA binding"/>
    <property type="evidence" value="ECO:0007669"/>
    <property type="project" value="InterPro"/>
</dbReference>
<gene>
    <name evidence="4" type="ORF">DET56_11967</name>
</gene>
<proteinExistence type="predicted"/>
<sequence>MIKTKCAASRIVRIWKGAGLYLNSYSELIQQSLYFIETNLYEDIGFEEVASEALLSPYHFHRVFRRAVRSSHSGLF</sequence>
<accession>A0A855Y1H3</accession>
<keyword evidence="2" id="KW-0804">Transcription</keyword>